<reference evidence="1" key="1">
    <citation type="submission" date="2014-09" db="EMBL/GenBank/DDBJ databases">
        <authorList>
            <person name="Magalhaes I.L.F."/>
            <person name="Oliveira U."/>
            <person name="Santos F.R."/>
            <person name="Vidigal T.H.D.A."/>
            <person name="Brescovit A.D."/>
            <person name="Santos A.J."/>
        </authorList>
    </citation>
    <scope>NUCLEOTIDE SEQUENCE</scope>
    <source>
        <tissue evidence="1">Shoot tissue taken approximately 20 cm above the soil surface</tissue>
    </source>
</reference>
<accession>A0A0A8Z414</accession>
<name>A0A0A8Z414_ARUDO</name>
<reference evidence="1" key="2">
    <citation type="journal article" date="2015" name="Data Brief">
        <title>Shoot transcriptome of the giant reed, Arundo donax.</title>
        <authorList>
            <person name="Barrero R.A."/>
            <person name="Guerrero F.D."/>
            <person name="Moolhuijzen P."/>
            <person name="Goolsby J.A."/>
            <person name="Tidwell J."/>
            <person name="Bellgard S.E."/>
            <person name="Bellgard M.I."/>
        </authorList>
    </citation>
    <scope>NUCLEOTIDE SEQUENCE</scope>
    <source>
        <tissue evidence="1">Shoot tissue taken approximately 20 cm above the soil surface</tissue>
    </source>
</reference>
<proteinExistence type="predicted"/>
<dbReference type="EMBL" id="GBRH01264349">
    <property type="protein sequence ID" value="JAD33546.1"/>
    <property type="molecule type" value="Transcribed_RNA"/>
</dbReference>
<organism evidence="1">
    <name type="scientific">Arundo donax</name>
    <name type="common">Giant reed</name>
    <name type="synonym">Donax arundinaceus</name>
    <dbReference type="NCBI Taxonomy" id="35708"/>
    <lineage>
        <taxon>Eukaryota</taxon>
        <taxon>Viridiplantae</taxon>
        <taxon>Streptophyta</taxon>
        <taxon>Embryophyta</taxon>
        <taxon>Tracheophyta</taxon>
        <taxon>Spermatophyta</taxon>
        <taxon>Magnoliopsida</taxon>
        <taxon>Liliopsida</taxon>
        <taxon>Poales</taxon>
        <taxon>Poaceae</taxon>
        <taxon>PACMAD clade</taxon>
        <taxon>Arundinoideae</taxon>
        <taxon>Arundineae</taxon>
        <taxon>Arundo</taxon>
    </lineage>
</organism>
<protein>
    <submittedName>
        <fullName evidence="1">Uncharacterized protein</fullName>
    </submittedName>
</protein>
<evidence type="ECO:0000313" key="1">
    <source>
        <dbReference type="EMBL" id="JAD33546.1"/>
    </source>
</evidence>
<sequence length="10" mass="1211">MILQDNFCLD</sequence>